<comment type="caution">
    <text evidence="1">The sequence shown here is derived from an EMBL/GenBank/DDBJ whole genome shotgun (WGS) entry which is preliminary data.</text>
</comment>
<accession>A0ABT1QX78</accession>
<dbReference type="EMBL" id="JANFQO010000022">
    <property type="protein sequence ID" value="MCQ4166880.1"/>
    <property type="molecule type" value="Genomic_DNA"/>
</dbReference>
<dbReference type="RefSeq" id="WP_255916067.1">
    <property type="nucleotide sequence ID" value="NZ_JANFQO010000022.1"/>
</dbReference>
<dbReference type="SUPFAM" id="SSF49373">
    <property type="entry name" value="Invasin/intimin cell-adhesion fragments"/>
    <property type="match status" value="1"/>
</dbReference>
<proteinExistence type="predicted"/>
<gene>
    <name evidence="1" type="ORF">NM961_19375</name>
</gene>
<dbReference type="Proteomes" id="UP001165498">
    <property type="component" value="Unassembled WGS sequence"/>
</dbReference>
<sequence>MKLTQDFVSERPVVRRSLRMRAMLVALLAAGCCGGVSAGFLTVPNGDFSDAGNAGSVGGGVLGASGTNVPIGAGPWTATYNGVIGLLAPPTLAINSVNGTAVIDGLLGINALSIVNNGGHFGQTLSSNWQPNKRYTLIANLDTGVVLDLPLLSAAGTGIMLLSNTGPVASSTTAPSTHVRADTIDALTARIALTYDTGAIASGPVTVQLFDRPQGLLTAGLIDTAEFSGVRLAQSTVPSGNSTLTVSGGGSQGAALGQPFPFTMKALVKDENNNPVPDVLVTLEAPASGPSATLYGIGGQSGRVVVAFTDSNGEVTLTADANTIAGCYKVTGSVVGMNGQAGFNLRNFSAAQIQALRDAGADVNGVMQDSVYCNGFE</sequence>
<evidence type="ECO:0000313" key="2">
    <source>
        <dbReference type="Proteomes" id="UP001165498"/>
    </source>
</evidence>
<keyword evidence="2" id="KW-1185">Reference proteome</keyword>
<dbReference type="PROSITE" id="PS51257">
    <property type="entry name" value="PROKAR_LIPOPROTEIN"/>
    <property type="match status" value="1"/>
</dbReference>
<evidence type="ECO:0008006" key="3">
    <source>
        <dbReference type="Google" id="ProtNLM"/>
    </source>
</evidence>
<dbReference type="InterPro" id="IPR013783">
    <property type="entry name" value="Ig-like_fold"/>
</dbReference>
<dbReference type="Gene3D" id="2.60.40.10">
    <property type="entry name" value="Immunoglobulins"/>
    <property type="match status" value="1"/>
</dbReference>
<name>A0ABT1QX78_9GAMM</name>
<reference evidence="1" key="1">
    <citation type="submission" date="2022-07" db="EMBL/GenBank/DDBJ databases">
        <title>Tahibacter sp., a new gammaproteobacterium isolated from the silt sample collected at pig farm.</title>
        <authorList>
            <person name="Chen H."/>
        </authorList>
    </citation>
    <scope>NUCLEOTIDE SEQUENCE</scope>
    <source>
        <strain evidence="1">P2K</strain>
    </source>
</reference>
<protein>
    <recommendedName>
        <fullName evidence="3">Big-1 domain-containing protein</fullName>
    </recommendedName>
</protein>
<organism evidence="1 2">
    <name type="scientific">Tahibacter harae</name>
    <dbReference type="NCBI Taxonomy" id="2963937"/>
    <lineage>
        <taxon>Bacteria</taxon>
        <taxon>Pseudomonadati</taxon>
        <taxon>Pseudomonadota</taxon>
        <taxon>Gammaproteobacteria</taxon>
        <taxon>Lysobacterales</taxon>
        <taxon>Rhodanobacteraceae</taxon>
        <taxon>Tahibacter</taxon>
    </lineage>
</organism>
<dbReference type="InterPro" id="IPR008964">
    <property type="entry name" value="Invasin/intimin_cell_adhesion"/>
</dbReference>
<evidence type="ECO:0000313" key="1">
    <source>
        <dbReference type="EMBL" id="MCQ4166880.1"/>
    </source>
</evidence>